<organism evidence="2 3">
    <name type="scientific">Borborobacter arsenicus</name>
    <dbReference type="NCBI Taxonomy" id="1851146"/>
    <lineage>
        <taxon>Bacteria</taxon>
        <taxon>Pseudomonadati</taxon>
        <taxon>Pseudomonadota</taxon>
        <taxon>Alphaproteobacteria</taxon>
        <taxon>Hyphomicrobiales</taxon>
        <taxon>Phyllobacteriaceae</taxon>
        <taxon>Borborobacter</taxon>
    </lineage>
</organism>
<evidence type="ECO:0000313" key="2">
    <source>
        <dbReference type="EMBL" id="RUM97880.1"/>
    </source>
</evidence>
<sequence>MKNPAILPVSLAPFGVNREQAATLIGVSPTVFDRLVQDGTMPQPRLPVKGRCVWDVDELATAWRQLPHRGGASHLDDATANDNPWDRKAAKR</sequence>
<dbReference type="Proteomes" id="UP000281647">
    <property type="component" value="Unassembled WGS sequence"/>
</dbReference>
<dbReference type="EMBL" id="RKST01000008">
    <property type="protein sequence ID" value="RUM97880.1"/>
    <property type="molecule type" value="Genomic_DNA"/>
</dbReference>
<proteinExistence type="predicted"/>
<keyword evidence="3" id="KW-1185">Reference proteome</keyword>
<accession>A0A432V6X1</accession>
<dbReference type="RefSeq" id="WP_128626751.1">
    <property type="nucleotide sequence ID" value="NZ_RKST01000008.1"/>
</dbReference>
<dbReference type="OrthoDB" id="7220345at2"/>
<feature type="region of interest" description="Disordered" evidence="1">
    <location>
        <begin position="67"/>
        <end position="92"/>
    </location>
</feature>
<protein>
    <recommendedName>
        <fullName evidence="4">AlpA family phage regulatory protein</fullName>
    </recommendedName>
</protein>
<evidence type="ECO:0000256" key="1">
    <source>
        <dbReference type="SAM" id="MobiDB-lite"/>
    </source>
</evidence>
<comment type="caution">
    <text evidence="2">The sequence shown here is derived from an EMBL/GenBank/DDBJ whole genome shotgun (WGS) entry which is preliminary data.</text>
</comment>
<evidence type="ECO:0008006" key="4">
    <source>
        <dbReference type="Google" id="ProtNLM"/>
    </source>
</evidence>
<reference evidence="2 3" key="1">
    <citation type="submission" date="2018-11" db="EMBL/GenBank/DDBJ databases">
        <title>Pseudaminobacter arsenicus sp. nov., an arsenic-resistant bacterium isolated from arsenic-rich aquifers.</title>
        <authorList>
            <person name="Mu Y."/>
        </authorList>
    </citation>
    <scope>NUCLEOTIDE SEQUENCE [LARGE SCALE GENOMIC DNA]</scope>
    <source>
        <strain evidence="2 3">CB3</strain>
    </source>
</reference>
<gene>
    <name evidence="2" type="ORF">EET67_09680</name>
</gene>
<name>A0A432V6X1_9HYPH</name>
<evidence type="ECO:0000313" key="3">
    <source>
        <dbReference type="Proteomes" id="UP000281647"/>
    </source>
</evidence>
<dbReference type="AlphaFoldDB" id="A0A432V6X1"/>